<dbReference type="Pfam" id="PF02518">
    <property type="entry name" value="HATPase_c"/>
    <property type="match status" value="1"/>
</dbReference>
<evidence type="ECO:0000256" key="2">
    <source>
        <dbReference type="ARBA" id="ARBA00012438"/>
    </source>
</evidence>
<comment type="caution">
    <text evidence="11">The sequence shown here is derived from an EMBL/GenBank/DDBJ whole genome shotgun (WGS) entry which is preliminary data.</text>
</comment>
<dbReference type="InterPro" id="IPR035965">
    <property type="entry name" value="PAS-like_dom_sf"/>
</dbReference>
<dbReference type="PROSITE" id="PS50109">
    <property type="entry name" value="HIS_KIN"/>
    <property type="match status" value="1"/>
</dbReference>
<dbReference type="Pfam" id="PF00512">
    <property type="entry name" value="HisKA"/>
    <property type="match status" value="1"/>
</dbReference>
<dbReference type="InterPro" id="IPR003661">
    <property type="entry name" value="HisK_dim/P_dom"/>
</dbReference>
<dbReference type="GO" id="GO:0016036">
    <property type="term" value="P:cellular response to phosphate starvation"/>
    <property type="evidence" value="ECO:0007669"/>
    <property type="project" value="TreeGrafter"/>
</dbReference>
<dbReference type="EMBL" id="NXLX01000002">
    <property type="protein sequence ID" value="RDU74420.1"/>
    <property type="molecule type" value="Genomic_DNA"/>
</dbReference>
<evidence type="ECO:0000259" key="9">
    <source>
        <dbReference type="PROSITE" id="PS50109"/>
    </source>
</evidence>
<dbReference type="Gene3D" id="3.30.565.10">
    <property type="entry name" value="Histidine kinase-like ATPase, C-terminal domain"/>
    <property type="match status" value="1"/>
</dbReference>
<dbReference type="Pfam" id="PF13188">
    <property type="entry name" value="PAS_8"/>
    <property type="match status" value="1"/>
</dbReference>
<dbReference type="RefSeq" id="WP_115578475.1">
    <property type="nucleotide sequence ID" value="NZ_NXLX01000002.1"/>
</dbReference>
<dbReference type="NCBIfam" id="TIGR00229">
    <property type="entry name" value="sensory_box"/>
    <property type="match status" value="1"/>
</dbReference>
<dbReference type="OrthoDB" id="9813151at2"/>
<dbReference type="InterPro" id="IPR004358">
    <property type="entry name" value="Sig_transdc_His_kin-like_C"/>
</dbReference>
<dbReference type="SUPFAM" id="SSF55874">
    <property type="entry name" value="ATPase domain of HSP90 chaperone/DNA topoisomerase II/histidine kinase"/>
    <property type="match status" value="1"/>
</dbReference>
<keyword evidence="6" id="KW-0902">Two-component regulatory system</keyword>
<feature type="transmembrane region" description="Helical" evidence="8">
    <location>
        <begin position="6"/>
        <end position="28"/>
    </location>
</feature>
<evidence type="ECO:0000256" key="1">
    <source>
        <dbReference type="ARBA" id="ARBA00000085"/>
    </source>
</evidence>
<dbReference type="PROSITE" id="PS50112">
    <property type="entry name" value="PAS"/>
    <property type="match status" value="1"/>
</dbReference>
<keyword evidence="7 8" id="KW-0472">Membrane</keyword>
<evidence type="ECO:0000259" key="10">
    <source>
        <dbReference type="PROSITE" id="PS50112"/>
    </source>
</evidence>
<dbReference type="GO" id="GO:0004721">
    <property type="term" value="F:phosphoprotein phosphatase activity"/>
    <property type="evidence" value="ECO:0007669"/>
    <property type="project" value="TreeGrafter"/>
</dbReference>
<evidence type="ECO:0000313" key="11">
    <source>
        <dbReference type="EMBL" id="RDU74420.1"/>
    </source>
</evidence>
<feature type="domain" description="Histidine kinase" evidence="9">
    <location>
        <begin position="335"/>
        <end position="545"/>
    </location>
</feature>
<evidence type="ECO:0000313" key="12">
    <source>
        <dbReference type="Proteomes" id="UP000256695"/>
    </source>
</evidence>
<evidence type="ECO:0000256" key="3">
    <source>
        <dbReference type="ARBA" id="ARBA00022553"/>
    </source>
</evidence>
<protein>
    <recommendedName>
        <fullName evidence="2">histidine kinase</fullName>
        <ecNumber evidence="2">2.7.13.3</ecNumber>
    </recommendedName>
</protein>
<dbReference type="InterPro" id="IPR036097">
    <property type="entry name" value="HisK_dim/P_sf"/>
</dbReference>
<proteinExistence type="predicted"/>
<dbReference type="GO" id="GO:0000155">
    <property type="term" value="F:phosphorelay sensor kinase activity"/>
    <property type="evidence" value="ECO:0007669"/>
    <property type="project" value="InterPro"/>
</dbReference>
<keyword evidence="12" id="KW-1185">Reference proteome</keyword>
<dbReference type="SUPFAM" id="SSF55785">
    <property type="entry name" value="PYP-like sensor domain (PAS domain)"/>
    <property type="match status" value="1"/>
</dbReference>
<dbReference type="InterPro" id="IPR050351">
    <property type="entry name" value="BphY/WalK/GraS-like"/>
</dbReference>
<dbReference type="PANTHER" id="PTHR45453:SF1">
    <property type="entry name" value="PHOSPHATE REGULON SENSOR PROTEIN PHOR"/>
    <property type="match status" value="1"/>
</dbReference>
<organism evidence="11 12">
    <name type="scientific">Helicobacter anseris</name>
    <dbReference type="NCBI Taxonomy" id="375926"/>
    <lineage>
        <taxon>Bacteria</taxon>
        <taxon>Pseudomonadati</taxon>
        <taxon>Campylobacterota</taxon>
        <taxon>Epsilonproteobacteria</taxon>
        <taxon>Campylobacterales</taxon>
        <taxon>Helicobacteraceae</taxon>
        <taxon>Helicobacter</taxon>
    </lineage>
</organism>
<keyword evidence="8" id="KW-0812">Transmembrane</keyword>
<sequence>MTKKIFWAIFGSSLLVLSLSIFLLSIFIENEIEKRNYNAMHKEALFLSEYLNNQTFDALNNIFSTNRISIITPDGKVIFDNFLSNKILDNHKNRQEVQEGLQNGIGFSKRYSNNLKAKTIYLTLKLKDGNILRVSNHQDLFFGVIFDNFLFLFIFIILVFICSILLAFYLTRLIIKPLDSFDFTNPYSSNIYDEFLPFISKITQQENLIHRQILELKQKQEEFDTITQNMQEALLVVDSQYKILSLNKSANRLFGLVNVGDSIFGISRKKELKEVITLALSGNNSEKIFERNHRYYQVFASSVYQNQKIIGAIILILDITESKERENLRREFSANVSHELKTPLTSISGYAELIKNNLVPQKDIISFGEKIYQQAQRLLDLINDIMKIAKLDEGALPYEKEEFELYESTKHILNHLDTKNLEITIEGKCKIFGIKNLIEDMIFNLCDNAIKYNKTNGKIKIKLKGNSNKGSFSIQDTGIGISIENQQRVFERFFREDKSHSSNISGTGLGLSIIKHIANLHSFKINLESKQDIGTKIEIYWDYDNIIH</sequence>
<dbReference type="InterPro" id="IPR036890">
    <property type="entry name" value="HATPase_C_sf"/>
</dbReference>
<dbReference type="Gene3D" id="1.10.287.130">
    <property type="match status" value="1"/>
</dbReference>
<dbReference type="AlphaFoldDB" id="A0A3D8JAU4"/>
<dbReference type="PRINTS" id="PR00344">
    <property type="entry name" value="BCTRLSENSOR"/>
</dbReference>
<dbReference type="PANTHER" id="PTHR45453">
    <property type="entry name" value="PHOSPHATE REGULON SENSOR PROTEIN PHOR"/>
    <property type="match status" value="1"/>
</dbReference>
<gene>
    <name evidence="11" type="ORF">CQA57_01550</name>
</gene>
<dbReference type="Proteomes" id="UP000256695">
    <property type="component" value="Unassembled WGS sequence"/>
</dbReference>
<dbReference type="Gene3D" id="3.30.450.20">
    <property type="entry name" value="PAS domain"/>
    <property type="match status" value="1"/>
</dbReference>
<keyword evidence="4" id="KW-0808">Transferase</keyword>
<reference evidence="11 12" key="1">
    <citation type="submission" date="2018-04" db="EMBL/GenBank/DDBJ databases">
        <title>Novel Campyloabacter and Helicobacter Species and Strains.</title>
        <authorList>
            <person name="Mannion A.J."/>
            <person name="Shen Z."/>
            <person name="Fox J.G."/>
        </authorList>
    </citation>
    <scope>NUCLEOTIDE SEQUENCE [LARGE SCALE GENOMIC DNA]</scope>
    <source>
        <strain evidence="11 12">MIT 04-9362</strain>
    </source>
</reference>
<dbReference type="CDD" id="cd00082">
    <property type="entry name" value="HisKA"/>
    <property type="match status" value="1"/>
</dbReference>
<dbReference type="InterPro" id="IPR000014">
    <property type="entry name" value="PAS"/>
</dbReference>
<keyword evidence="5 11" id="KW-0418">Kinase</keyword>
<dbReference type="GO" id="GO:0005886">
    <property type="term" value="C:plasma membrane"/>
    <property type="evidence" value="ECO:0007669"/>
    <property type="project" value="TreeGrafter"/>
</dbReference>
<dbReference type="SMART" id="SM00387">
    <property type="entry name" value="HATPase_c"/>
    <property type="match status" value="1"/>
</dbReference>
<dbReference type="SMART" id="SM00388">
    <property type="entry name" value="HisKA"/>
    <property type="match status" value="1"/>
</dbReference>
<evidence type="ECO:0000256" key="4">
    <source>
        <dbReference type="ARBA" id="ARBA00022679"/>
    </source>
</evidence>
<evidence type="ECO:0000256" key="5">
    <source>
        <dbReference type="ARBA" id="ARBA00022777"/>
    </source>
</evidence>
<dbReference type="SUPFAM" id="SSF47384">
    <property type="entry name" value="Homodimeric domain of signal transducing histidine kinase"/>
    <property type="match status" value="1"/>
</dbReference>
<evidence type="ECO:0000256" key="7">
    <source>
        <dbReference type="ARBA" id="ARBA00023136"/>
    </source>
</evidence>
<name>A0A3D8JAU4_9HELI</name>
<dbReference type="InterPro" id="IPR003594">
    <property type="entry name" value="HATPase_dom"/>
</dbReference>
<dbReference type="InterPro" id="IPR005467">
    <property type="entry name" value="His_kinase_dom"/>
</dbReference>
<keyword evidence="8" id="KW-1133">Transmembrane helix</keyword>
<evidence type="ECO:0000256" key="8">
    <source>
        <dbReference type="SAM" id="Phobius"/>
    </source>
</evidence>
<keyword evidence="3" id="KW-0597">Phosphoprotein</keyword>
<evidence type="ECO:0000256" key="6">
    <source>
        <dbReference type="ARBA" id="ARBA00023012"/>
    </source>
</evidence>
<comment type="catalytic activity">
    <reaction evidence="1">
        <text>ATP + protein L-histidine = ADP + protein N-phospho-L-histidine.</text>
        <dbReference type="EC" id="2.7.13.3"/>
    </reaction>
</comment>
<dbReference type="FunFam" id="1.10.287.130:FF:000001">
    <property type="entry name" value="Two-component sensor histidine kinase"/>
    <property type="match status" value="1"/>
</dbReference>
<feature type="transmembrane region" description="Helical" evidence="8">
    <location>
        <begin position="140"/>
        <end position="170"/>
    </location>
</feature>
<accession>A0A3D8JAU4</accession>
<dbReference type="EC" id="2.7.13.3" evidence="2"/>
<feature type="domain" description="PAS" evidence="10">
    <location>
        <begin position="219"/>
        <end position="256"/>
    </location>
</feature>